<comment type="caution">
    <text evidence="1">The sequence shown here is derived from an EMBL/GenBank/DDBJ whole genome shotgun (WGS) entry which is preliminary data.</text>
</comment>
<dbReference type="PANTHER" id="PTHR31642:SF315">
    <property type="entry name" value="ACYLTRANSFERASE EASC"/>
    <property type="match status" value="1"/>
</dbReference>
<accession>A0A3M7FSG4</accession>
<dbReference type="VEuPathDB" id="FungiDB:BTJ68_12756"/>
<dbReference type="AlphaFoldDB" id="A0A3M7FSG4"/>
<evidence type="ECO:0000313" key="2">
    <source>
        <dbReference type="Proteomes" id="UP000281468"/>
    </source>
</evidence>
<protein>
    <submittedName>
        <fullName evidence="1">Uncharacterized protein</fullName>
    </submittedName>
</protein>
<dbReference type="GO" id="GO:0016747">
    <property type="term" value="F:acyltransferase activity, transferring groups other than amino-acyl groups"/>
    <property type="evidence" value="ECO:0007669"/>
    <property type="project" value="TreeGrafter"/>
</dbReference>
<dbReference type="Pfam" id="PF02458">
    <property type="entry name" value="Transferase"/>
    <property type="match status" value="1"/>
</dbReference>
<dbReference type="InterPro" id="IPR050317">
    <property type="entry name" value="Plant_Fungal_Acyltransferase"/>
</dbReference>
<dbReference type="InterPro" id="IPR023213">
    <property type="entry name" value="CAT-like_dom_sf"/>
</dbReference>
<reference evidence="1 2" key="1">
    <citation type="journal article" date="2018" name="BMC Genomics">
        <title>Genomic evidence for intraspecific hybridization in a clonal and extremely halotolerant yeast.</title>
        <authorList>
            <person name="Gostincar C."/>
            <person name="Stajich J.E."/>
            <person name="Zupancic J."/>
            <person name="Zalar P."/>
            <person name="Gunde-Cimerman N."/>
        </authorList>
    </citation>
    <scope>NUCLEOTIDE SEQUENCE [LARGE SCALE GENOMIC DNA]</scope>
    <source>
        <strain evidence="1 2">EXF-171</strain>
    </source>
</reference>
<evidence type="ECO:0000313" key="1">
    <source>
        <dbReference type="EMBL" id="RMY91271.1"/>
    </source>
</evidence>
<sequence>MVGLLRTGAGHTLVNPKTAGSLQSPRRCQQAEIVFQAGRTCGRPVKLSPIDQIAPRDYNIIYFFFRERPGEEKESIFRNLEQGLQATIAQIPELLCSVAERQGDRDELELVYGRDNGAAISFKDYTSGQSCEQWRHGSFQDLEREHFPYYKLESKLLLSSPELPGGQLRCLAMQANFIPGGLILSTRLHHLLCDGSGAYTFQRMLGRNVAAAANGSLSLGSPQLELIDRDTIVSGESDVRLSDLPDWRSVGSVGDSPEVALKGTSWGSAPMPKVRYAVYYISEPNMKRLRDKLTRPNDICPSVVEAVGAFLWSSVLQAREVDSRRYPEAKLSITIDTRARMRNPTVSSSYWGNLSEPNAVARMPTGLLGHSYRADPDKERWRTTLPDAALRIKQATAAVDNTAVRRLVGLLNQMPKATSLTWNVDRWPGPDMLLVCVNKLPFNDIDFGSQLGCSEAFRFTVGDTEGKPDGRCLVLPPRKRDGRGLEVALQYDEQTLDRLRQSTEFAEYFEWRN</sequence>
<dbReference type="Gene3D" id="3.30.559.10">
    <property type="entry name" value="Chloramphenicol acetyltransferase-like domain"/>
    <property type="match status" value="2"/>
</dbReference>
<name>A0A3M7FSG4_HORWE</name>
<dbReference type="PANTHER" id="PTHR31642">
    <property type="entry name" value="TRICHOTHECENE 3-O-ACETYLTRANSFERASE"/>
    <property type="match status" value="1"/>
</dbReference>
<organism evidence="1 2">
    <name type="scientific">Hortaea werneckii</name>
    <name type="common">Black yeast</name>
    <name type="synonym">Cladosporium werneckii</name>
    <dbReference type="NCBI Taxonomy" id="91943"/>
    <lineage>
        <taxon>Eukaryota</taxon>
        <taxon>Fungi</taxon>
        <taxon>Dikarya</taxon>
        <taxon>Ascomycota</taxon>
        <taxon>Pezizomycotina</taxon>
        <taxon>Dothideomycetes</taxon>
        <taxon>Dothideomycetidae</taxon>
        <taxon>Mycosphaerellales</taxon>
        <taxon>Teratosphaeriaceae</taxon>
        <taxon>Hortaea</taxon>
    </lineage>
</organism>
<gene>
    <name evidence="1" type="ORF">D0862_09749</name>
</gene>
<proteinExistence type="predicted"/>
<dbReference type="EMBL" id="QWIQ01000367">
    <property type="protein sequence ID" value="RMY91271.1"/>
    <property type="molecule type" value="Genomic_DNA"/>
</dbReference>
<dbReference type="Proteomes" id="UP000281468">
    <property type="component" value="Unassembled WGS sequence"/>
</dbReference>